<sequence length="250" mass="26077">MGALPKGSAAAVGRSLRLYHGPGAQRDAMDALYAGFLRPGDLAFDIGAHVGDRISSFRRLGARVVALEPQPAPMRALRLIHGRDGQVTLIEAAAGAAEGSVELRVNSANPTVSTASDAFVRAADGAAGWEGQAWDRSVTVPCLTLDALIARFGRPAFVKIDVEGFEAAVLAGLSTPLPALSFEFTTIARAVAAECLDRLAALGPYRFDVALGESQRLTFGTPVDRDTMAAHLAGLPHEANSGDVYAVLAD</sequence>
<dbReference type="PANTHER" id="PTHR34203">
    <property type="entry name" value="METHYLTRANSFERASE, FKBM FAMILY PROTEIN"/>
    <property type="match status" value="1"/>
</dbReference>
<comment type="caution">
    <text evidence="2">The sequence shown here is derived from an EMBL/GenBank/DDBJ whole genome shotgun (WGS) entry which is preliminary data.</text>
</comment>
<dbReference type="NCBIfam" id="TIGR01444">
    <property type="entry name" value="fkbM_fam"/>
    <property type="match status" value="1"/>
</dbReference>
<name>A0A5B2VTJ4_9HYPH</name>
<dbReference type="EMBL" id="VUOA01000006">
    <property type="protein sequence ID" value="KAA2242355.1"/>
    <property type="molecule type" value="Genomic_DNA"/>
</dbReference>
<gene>
    <name evidence="2" type="ORF">F0L46_03470</name>
</gene>
<proteinExistence type="predicted"/>
<dbReference type="OrthoDB" id="9814604at2"/>
<dbReference type="GO" id="GO:0008168">
    <property type="term" value="F:methyltransferase activity"/>
    <property type="evidence" value="ECO:0007669"/>
    <property type="project" value="UniProtKB-KW"/>
</dbReference>
<keyword evidence="2" id="KW-0808">Transferase</keyword>
<organism evidence="2 3">
    <name type="scientific">Salinarimonas soli</name>
    <dbReference type="NCBI Taxonomy" id="1638099"/>
    <lineage>
        <taxon>Bacteria</taxon>
        <taxon>Pseudomonadati</taxon>
        <taxon>Pseudomonadota</taxon>
        <taxon>Alphaproteobacteria</taxon>
        <taxon>Hyphomicrobiales</taxon>
        <taxon>Salinarimonadaceae</taxon>
        <taxon>Salinarimonas</taxon>
    </lineage>
</organism>
<evidence type="ECO:0000259" key="1">
    <source>
        <dbReference type="Pfam" id="PF05050"/>
    </source>
</evidence>
<dbReference type="GO" id="GO:0032259">
    <property type="term" value="P:methylation"/>
    <property type="evidence" value="ECO:0007669"/>
    <property type="project" value="UniProtKB-KW"/>
</dbReference>
<keyword evidence="2" id="KW-0489">Methyltransferase</keyword>
<dbReference type="InterPro" id="IPR029063">
    <property type="entry name" value="SAM-dependent_MTases_sf"/>
</dbReference>
<dbReference type="AlphaFoldDB" id="A0A5B2VTJ4"/>
<accession>A0A5B2VTJ4</accession>
<feature type="domain" description="Methyltransferase FkbM" evidence="1">
    <location>
        <begin position="45"/>
        <end position="175"/>
    </location>
</feature>
<dbReference type="PANTHER" id="PTHR34203:SF15">
    <property type="entry name" value="SLL1173 PROTEIN"/>
    <property type="match status" value="1"/>
</dbReference>
<keyword evidence="3" id="KW-1185">Reference proteome</keyword>
<dbReference type="InterPro" id="IPR006342">
    <property type="entry name" value="FkbM_mtfrase"/>
</dbReference>
<dbReference type="Pfam" id="PF05050">
    <property type="entry name" value="Methyltransf_21"/>
    <property type="match status" value="1"/>
</dbReference>
<dbReference type="InterPro" id="IPR052514">
    <property type="entry name" value="SAM-dependent_MTase"/>
</dbReference>
<dbReference type="RefSeq" id="WP_149815626.1">
    <property type="nucleotide sequence ID" value="NZ_VUOA01000006.1"/>
</dbReference>
<protein>
    <submittedName>
        <fullName evidence="2">FkbM family methyltransferase</fullName>
    </submittedName>
</protein>
<dbReference type="Proteomes" id="UP000323142">
    <property type="component" value="Unassembled WGS sequence"/>
</dbReference>
<dbReference type="SUPFAM" id="SSF53335">
    <property type="entry name" value="S-adenosyl-L-methionine-dependent methyltransferases"/>
    <property type="match status" value="1"/>
</dbReference>
<reference evidence="2 3" key="1">
    <citation type="submission" date="2019-09" db="EMBL/GenBank/DDBJ databases">
        <title>Salinarimonas rosea gen. nov., sp. nov., a new member of the a-2 subgroup of the Proteobacteria.</title>
        <authorList>
            <person name="Liu J."/>
        </authorList>
    </citation>
    <scope>NUCLEOTIDE SEQUENCE [LARGE SCALE GENOMIC DNA]</scope>
    <source>
        <strain evidence="2 3">BN140002</strain>
    </source>
</reference>
<evidence type="ECO:0000313" key="3">
    <source>
        <dbReference type="Proteomes" id="UP000323142"/>
    </source>
</evidence>
<dbReference type="Gene3D" id="3.40.50.150">
    <property type="entry name" value="Vaccinia Virus protein VP39"/>
    <property type="match status" value="1"/>
</dbReference>
<evidence type="ECO:0000313" key="2">
    <source>
        <dbReference type="EMBL" id="KAA2242355.1"/>
    </source>
</evidence>
<reference evidence="2 3" key="2">
    <citation type="submission" date="2019-09" db="EMBL/GenBank/DDBJ databases">
        <authorList>
            <person name="Jin C."/>
        </authorList>
    </citation>
    <scope>NUCLEOTIDE SEQUENCE [LARGE SCALE GENOMIC DNA]</scope>
    <source>
        <strain evidence="2 3">BN140002</strain>
    </source>
</reference>